<evidence type="ECO:0000313" key="7">
    <source>
        <dbReference type="Proteomes" id="UP000298781"/>
    </source>
</evidence>
<dbReference type="InterPro" id="IPR018653">
    <property type="entry name" value="ScfR_C"/>
</dbReference>
<dbReference type="InterPro" id="IPR050807">
    <property type="entry name" value="TransReg_Diox_bact_type"/>
</dbReference>
<dbReference type="SMART" id="SM00530">
    <property type="entry name" value="HTH_XRE"/>
    <property type="match status" value="1"/>
</dbReference>
<evidence type="ECO:0000313" key="6">
    <source>
        <dbReference type="EMBL" id="QCI64956.1"/>
    </source>
</evidence>
<dbReference type="Proteomes" id="UP000298781">
    <property type="component" value="Chromosome"/>
</dbReference>
<dbReference type="Pfam" id="PF09856">
    <property type="entry name" value="ScfRs"/>
    <property type="match status" value="1"/>
</dbReference>
<dbReference type="Gene3D" id="1.10.260.40">
    <property type="entry name" value="lambda repressor-like DNA-binding domains"/>
    <property type="match status" value="1"/>
</dbReference>
<dbReference type="InterPro" id="IPR001387">
    <property type="entry name" value="Cro/C1-type_HTH"/>
</dbReference>
<feature type="domain" description="HTH cro/C1-type" evidence="5">
    <location>
        <begin position="11"/>
        <end position="65"/>
    </location>
</feature>
<gene>
    <name evidence="6" type="ORF">E8M01_12405</name>
</gene>
<dbReference type="GO" id="GO:0005829">
    <property type="term" value="C:cytosol"/>
    <property type="evidence" value="ECO:0007669"/>
    <property type="project" value="TreeGrafter"/>
</dbReference>
<name>A0A4D7B5H2_9HYPH</name>
<dbReference type="OrthoDB" id="1123084at2"/>
<dbReference type="CDD" id="cd00093">
    <property type="entry name" value="HTH_XRE"/>
    <property type="match status" value="1"/>
</dbReference>
<dbReference type="Pfam" id="PF06114">
    <property type="entry name" value="Peptidase_M78"/>
    <property type="match status" value="1"/>
</dbReference>
<dbReference type="PROSITE" id="PS50943">
    <property type="entry name" value="HTH_CROC1"/>
    <property type="match status" value="1"/>
</dbReference>
<keyword evidence="4" id="KW-0804">Transcription</keyword>
<dbReference type="GO" id="GO:0003677">
    <property type="term" value="F:DNA binding"/>
    <property type="evidence" value="ECO:0007669"/>
    <property type="project" value="UniProtKB-KW"/>
</dbReference>
<dbReference type="InterPro" id="IPR026281">
    <property type="entry name" value="HTH_RamB"/>
</dbReference>
<dbReference type="InterPro" id="IPR010982">
    <property type="entry name" value="Lambda_DNA-bd_dom_sf"/>
</dbReference>
<keyword evidence="3" id="KW-0238">DNA-binding</keyword>
<dbReference type="PIRSF" id="PIRSF019251">
    <property type="entry name" value="Rv0465c"/>
    <property type="match status" value="1"/>
</dbReference>
<dbReference type="SUPFAM" id="SSF47413">
    <property type="entry name" value="lambda repressor-like DNA-binding domains"/>
    <property type="match status" value="1"/>
</dbReference>
<dbReference type="PANTHER" id="PTHR46797:SF23">
    <property type="entry name" value="HTH-TYPE TRANSCRIPTIONAL REGULATOR SUTR"/>
    <property type="match status" value="1"/>
</dbReference>
<accession>A0A4D7B5H2</accession>
<evidence type="ECO:0000259" key="5">
    <source>
        <dbReference type="PROSITE" id="PS50943"/>
    </source>
</evidence>
<dbReference type="EMBL" id="CP039690">
    <property type="protein sequence ID" value="QCI64956.1"/>
    <property type="molecule type" value="Genomic_DNA"/>
</dbReference>
<evidence type="ECO:0000256" key="2">
    <source>
        <dbReference type="ARBA" id="ARBA00023015"/>
    </source>
</evidence>
<evidence type="ECO:0000256" key="3">
    <source>
        <dbReference type="ARBA" id="ARBA00023125"/>
    </source>
</evidence>
<sequence length="475" mass="52284">MSRKIFVGPALRRLREGTRLTQTAFAQRLGLSVSYLNQIENNQRPVTASVLVALGQTFGVDLATFAVDDTDRLVTDLREAAADPMLAESAPGLQDLKRVASDSPAFARAFLRMHQTARRLRERLQAAGDAPLLPPTGEEGEAALLPYEEVRDYFHYVDNYVDDLDRAAEDLAERLGLAAASDRLQVLTGYLASRHGVTVDATANLGDDLMERYEAGPKLVVLDGALDPATRIFLLANRIARLEQADTLAALAEGGRFRSRAASDIARVALANYFAGALMLPYRRFLAAAKETRHDIDLLGRIFGASLEQVCHRLSTLQRPGQKGIPFYFLKVDRAGNVIKRHSATRFQFARFGGACPLWNVHEAFEQTGRTFVQVAEMPDGVRYLSLARAVTKGAAHWRAPVRRYAFGLGCELSYAGDIIYSEGIDLKAEANVAKIGVSCRICERGSCHQRAVPPVDREIRVPSDSRKVVPFDLS</sequence>
<keyword evidence="2" id="KW-0805">Transcription regulation</keyword>
<comment type="similarity">
    <text evidence="1">Belongs to the short-chain fatty acyl-CoA assimilation regulator (ScfR) family.</text>
</comment>
<evidence type="ECO:0000256" key="4">
    <source>
        <dbReference type="ARBA" id="ARBA00023163"/>
    </source>
</evidence>
<dbReference type="RefSeq" id="WP_136960407.1">
    <property type="nucleotide sequence ID" value="NZ_CP039690.1"/>
</dbReference>
<dbReference type="InterPro" id="IPR010359">
    <property type="entry name" value="IrrE_HExxH"/>
</dbReference>
<organism evidence="6 7">
    <name type="scientific">Phreatobacter stygius</name>
    <dbReference type="NCBI Taxonomy" id="1940610"/>
    <lineage>
        <taxon>Bacteria</taxon>
        <taxon>Pseudomonadati</taxon>
        <taxon>Pseudomonadota</taxon>
        <taxon>Alphaproteobacteria</taxon>
        <taxon>Hyphomicrobiales</taxon>
        <taxon>Phreatobacteraceae</taxon>
        <taxon>Phreatobacter</taxon>
    </lineage>
</organism>
<dbReference type="PANTHER" id="PTHR46797">
    <property type="entry name" value="HTH-TYPE TRANSCRIPTIONAL REGULATOR"/>
    <property type="match status" value="1"/>
</dbReference>
<protein>
    <submittedName>
        <fullName evidence="6">ImmA/IrrE family metallo-endopeptidase</fullName>
    </submittedName>
</protein>
<dbReference type="KEGG" id="pstg:E8M01_12405"/>
<dbReference type="Pfam" id="PF01381">
    <property type="entry name" value="HTH_3"/>
    <property type="match status" value="1"/>
</dbReference>
<keyword evidence="7" id="KW-1185">Reference proteome</keyword>
<proteinExistence type="inferred from homology"/>
<reference evidence="6 7" key="1">
    <citation type="submission" date="2019-04" db="EMBL/GenBank/DDBJ databases">
        <title>Phreatobacter aquaticus sp. nov.</title>
        <authorList>
            <person name="Choi A."/>
        </authorList>
    </citation>
    <scope>NUCLEOTIDE SEQUENCE [LARGE SCALE GENOMIC DNA]</scope>
    <source>
        <strain evidence="6 7">KCTC 52518</strain>
    </source>
</reference>
<dbReference type="GO" id="GO:0003700">
    <property type="term" value="F:DNA-binding transcription factor activity"/>
    <property type="evidence" value="ECO:0007669"/>
    <property type="project" value="TreeGrafter"/>
</dbReference>
<evidence type="ECO:0000256" key="1">
    <source>
        <dbReference type="ARBA" id="ARBA00007227"/>
    </source>
</evidence>
<dbReference type="AlphaFoldDB" id="A0A4D7B5H2"/>